<sequence>MSQRLSLSLMPPVPLAQLPSMNATTMGSRRPLMVRACNRCLAEKLHAVTTRSTRLVNLPVHVTASRTSSSAQPLDNSQQNAGVQSAHPDGFVATASDSSSSSSAEDQADVSQSQQTVTVNDDSLPVRAALAGLQFYRTAISPLMPSSCRFQPTCSFYSIDSYKRYGAIHGGLTLRLTSGVANMTAMAGIAGSVGLGA</sequence>
<dbReference type="SMART" id="SM01234">
    <property type="entry name" value="Haemolytic"/>
    <property type="match status" value="1"/>
</dbReference>
<name>A0A699ZNA8_HAELA</name>
<evidence type="ECO:0000313" key="2">
    <source>
        <dbReference type="EMBL" id="GFH22650.1"/>
    </source>
</evidence>
<keyword evidence="3" id="KW-1185">Reference proteome</keyword>
<dbReference type="Pfam" id="PF01809">
    <property type="entry name" value="YidD"/>
    <property type="match status" value="1"/>
</dbReference>
<dbReference type="NCBIfam" id="TIGR00278">
    <property type="entry name" value="membrane protein insertion efficiency factor YidD"/>
    <property type="match status" value="1"/>
</dbReference>
<dbReference type="InterPro" id="IPR002696">
    <property type="entry name" value="Membr_insert_effic_factor_YidD"/>
</dbReference>
<feature type="non-terminal residue" evidence="2">
    <location>
        <position position="197"/>
    </location>
</feature>
<feature type="region of interest" description="Disordered" evidence="1">
    <location>
        <begin position="65"/>
        <end position="118"/>
    </location>
</feature>
<feature type="compositionally biased region" description="Polar residues" evidence="1">
    <location>
        <begin position="65"/>
        <end position="83"/>
    </location>
</feature>
<feature type="compositionally biased region" description="Low complexity" evidence="1">
    <location>
        <begin position="95"/>
        <end position="115"/>
    </location>
</feature>
<reference evidence="2 3" key="1">
    <citation type="submission" date="2020-02" db="EMBL/GenBank/DDBJ databases">
        <title>Draft genome sequence of Haematococcus lacustris strain NIES-144.</title>
        <authorList>
            <person name="Morimoto D."/>
            <person name="Nakagawa S."/>
            <person name="Yoshida T."/>
            <person name="Sawayama S."/>
        </authorList>
    </citation>
    <scope>NUCLEOTIDE SEQUENCE [LARGE SCALE GENOMIC DNA]</scope>
    <source>
        <strain evidence="2 3">NIES-144</strain>
    </source>
</reference>
<dbReference type="PANTHER" id="PTHR33383">
    <property type="entry name" value="MEMBRANE PROTEIN INSERTION EFFICIENCY FACTOR-RELATED"/>
    <property type="match status" value="1"/>
</dbReference>
<dbReference type="EMBL" id="BLLF01002089">
    <property type="protein sequence ID" value="GFH22650.1"/>
    <property type="molecule type" value="Genomic_DNA"/>
</dbReference>
<accession>A0A699ZNA8</accession>
<gene>
    <name evidence="2" type="ORF">HaLaN_20147</name>
</gene>
<evidence type="ECO:0000256" key="1">
    <source>
        <dbReference type="SAM" id="MobiDB-lite"/>
    </source>
</evidence>
<comment type="caution">
    <text evidence="2">The sequence shown here is derived from an EMBL/GenBank/DDBJ whole genome shotgun (WGS) entry which is preliminary data.</text>
</comment>
<dbReference type="PANTHER" id="PTHR33383:SF1">
    <property type="entry name" value="MEMBRANE PROTEIN INSERTION EFFICIENCY FACTOR-RELATED"/>
    <property type="match status" value="1"/>
</dbReference>
<proteinExistence type="predicted"/>
<dbReference type="Proteomes" id="UP000485058">
    <property type="component" value="Unassembled WGS sequence"/>
</dbReference>
<protein>
    <submittedName>
        <fullName evidence="2">Uncharacterized protein</fullName>
    </submittedName>
</protein>
<evidence type="ECO:0000313" key="3">
    <source>
        <dbReference type="Proteomes" id="UP000485058"/>
    </source>
</evidence>
<organism evidence="2 3">
    <name type="scientific">Haematococcus lacustris</name>
    <name type="common">Green alga</name>
    <name type="synonym">Haematococcus pluvialis</name>
    <dbReference type="NCBI Taxonomy" id="44745"/>
    <lineage>
        <taxon>Eukaryota</taxon>
        <taxon>Viridiplantae</taxon>
        <taxon>Chlorophyta</taxon>
        <taxon>core chlorophytes</taxon>
        <taxon>Chlorophyceae</taxon>
        <taxon>CS clade</taxon>
        <taxon>Chlamydomonadales</taxon>
        <taxon>Haematococcaceae</taxon>
        <taxon>Haematococcus</taxon>
    </lineage>
</organism>
<dbReference type="AlphaFoldDB" id="A0A699ZNA8"/>